<dbReference type="AlphaFoldDB" id="A0A401SCQ0"/>
<dbReference type="PANTHER" id="PTHR11081:SF70">
    <property type="entry name" value="FLAP ENDONUCLEASE GEN HOMOLOG 1"/>
    <property type="match status" value="1"/>
</dbReference>
<keyword evidence="6" id="KW-0255">Endonuclease</keyword>
<comment type="similarity">
    <text evidence="12">Belongs to the XPG/RAD2 endonuclease family. GEN subfamily.</text>
</comment>
<dbReference type="InterPro" id="IPR006084">
    <property type="entry name" value="XPG/Rad2"/>
</dbReference>
<dbReference type="PRINTS" id="PR00853">
    <property type="entry name" value="XPGRADSUPER"/>
</dbReference>
<dbReference type="CDD" id="cd09869">
    <property type="entry name" value="PIN_GEN1"/>
    <property type="match status" value="1"/>
</dbReference>
<dbReference type="STRING" id="137246.A0A401SCQ0"/>
<feature type="region of interest" description="Disordered" evidence="15">
    <location>
        <begin position="464"/>
        <end position="483"/>
    </location>
</feature>
<dbReference type="SMART" id="SM00484">
    <property type="entry name" value="XPGI"/>
    <property type="match status" value="1"/>
</dbReference>
<dbReference type="SUPFAM" id="SSF88723">
    <property type="entry name" value="PIN domain-like"/>
    <property type="match status" value="1"/>
</dbReference>
<evidence type="ECO:0000256" key="14">
    <source>
        <dbReference type="ARBA" id="ARBA00070188"/>
    </source>
</evidence>
<evidence type="ECO:0000256" key="12">
    <source>
        <dbReference type="ARBA" id="ARBA00038112"/>
    </source>
</evidence>
<keyword evidence="3" id="KW-0597">Phosphoprotein</keyword>
<evidence type="ECO:0000259" key="16">
    <source>
        <dbReference type="SMART" id="SM00484"/>
    </source>
</evidence>
<evidence type="ECO:0000256" key="7">
    <source>
        <dbReference type="ARBA" id="ARBA00022763"/>
    </source>
</evidence>
<dbReference type="Pfam" id="PF18704">
    <property type="entry name" value="Chromo_2"/>
    <property type="match status" value="1"/>
</dbReference>
<dbReference type="InterPro" id="IPR006085">
    <property type="entry name" value="XPG_DNA_repair_N"/>
</dbReference>
<evidence type="ECO:0000256" key="9">
    <source>
        <dbReference type="ARBA" id="ARBA00022842"/>
    </source>
</evidence>
<dbReference type="PANTHER" id="PTHR11081">
    <property type="entry name" value="FLAP ENDONUCLEASE FAMILY MEMBER"/>
    <property type="match status" value="1"/>
</dbReference>
<dbReference type="InterPro" id="IPR029060">
    <property type="entry name" value="PIN-like_dom_sf"/>
</dbReference>
<dbReference type="InterPro" id="IPR008918">
    <property type="entry name" value="HhH2"/>
</dbReference>
<dbReference type="InterPro" id="IPR036279">
    <property type="entry name" value="5-3_exonuclease_C_sf"/>
</dbReference>
<dbReference type="GO" id="GO:0006281">
    <property type="term" value="P:DNA repair"/>
    <property type="evidence" value="ECO:0007669"/>
    <property type="project" value="UniProtKB-KW"/>
</dbReference>
<comment type="caution">
    <text evidence="18">The sequence shown here is derived from an EMBL/GenBank/DDBJ whole genome shotgun (WGS) entry which is preliminary data.</text>
</comment>
<evidence type="ECO:0000256" key="15">
    <source>
        <dbReference type="SAM" id="MobiDB-lite"/>
    </source>
</evidence>
<evidence type="ECO:0000256" key="5">
    <source>
        <dbReference type="ARBA" id="ARBA00022723"/>
    </source>
</evidence>
<keyword evidence="10" id="KW-0234">DNA repair</keyword>
<dbReference type="GO" id="GO:0005634">
    <property type="term" value="C:nucleus"/>
    <property type="evidence" value="ECO:0007669"/>
    <property type="project" value="UniProtKB-SubCell"/>
</dbReference>
<dbReference type="SMART" id="SM00485">
    <property type="entry name" value="XPGN"/>
    <property type="match status" value="1"/>
</dbReference>
<dbReference type="OrthoDB" id="2959108at2759"/>
<evidence type="ECO:0000259" key="17">
    <source>
        <dbReference type="SMART" id="SM00485"/>
    </source>
</evidence>
<dbReference type="Pfam" id="PF00867">
    <property type="entry name" value="XPG_I"/>
    <property type="match status" value="1"/>
</dbReference>
<comment type="subcellular location">
    <subcellularLocation>
        <location evidence="2">Nucleus</location>
    </subcellularLocation>
</comment>
<keyword evidence="11" id="KW-0539">Nucleus</keyword>
<organism evidence="18 19">
    <name type="scientific">Chiloscyllium punctatum</name>
    <name type="common">Brownbanded bambooshark</name>
    <name type="synonym">Hemiscyllium punctatum</name>
    <dbReference type="NCBI Taxonomy" id="137246"/>
    <lineage>
        <taxon>Eukaryota</taxon>
        <taxon>Metazoa</taxon>
        <taxon>Chordata</taxon>
        <taxon>Craniata</taxon>
        <taxon>Vertebrata</taxon>
        <taxon>Chondrichthyes</taxon>
        <taxon>Elasmobranchii</taxon>
        <taxon>Galeomorphii</taxon>
        <taxon>Galeoidea</taxon>
        <taxon>Orectolobiformes</taxon>
        <taxon>Hemiscylliidae</taxon>
        <taxon>Chiloscyllium</taxon>
    </lineage>
</organism>
<gene>
    <name evidence="18" type="ORF">chiPu_0006610</name>
</gene>
<proteinExistence type="inferred from homology"/>
<dbReference type="OMA" id="MYSYQAS"/>
<evidence type="ECO:0000256" key="11">
    <source>
        <dbReference type="ARBA" id="ARBA00023242"/>
    </source>
</evidence>
<dbReference type="FunFam" id="1.10.150.20:FF:000030">
    <property type="entry name" value="Flap endonuclease GEN-like 1"/>
    <property type="match status" value="1"/>
</dbReference>
<keyword evidence="8" id="KW-0378">Hydrolase</keyword>
<evidence type="ECO:0000256" key="10">
    <source>
        <dbReference type="ARBA" id="ARBA00023204"/>
    </source>
</evidence>
<protein>
    <recommendedName>
        <fullName evidence="14">Flap endonuclease GEN homolog 1</fullName>
    </recommendedName>
</protein>
<evidence type="ECO:0000313" key="18">
    <source>
        <dbReference type="EMBL" id="GCC28182.1"/>
    </source>
</evidence>
<evidence type="ECO:0000256" key="13">
    <source>
        <dbReference type="ARBA" id="ARBA00063132"/>
    </source>
</evidence>
<feature type="domain" description="XPG-I" evidence="16">
    <location>
        <begin position="124"/>
        <end position="195"/>
    </location>
</feature>
<dbReference type="GO" id="GO:0046872">
    <property type="term" value="F:metal ion binding"/>
    <property type="evidence" value="ECO:0007669"/>
    <property type="project" value="UniProtKB-KW"/>
</dbReference>
<dbReference type="FunFam" id="3.40.50.1010:FF:000024">
    <property type="entry name" value="flap endonuclease GEN homolog 1"/>
    <property type="match status" value="1"/>
</dbReference>
<evidence type="ECO:0000256" key="3">
    <source>
        <dbReference type="ARBA" id="ARBA00022553"/>
    </source>
</evidence>
<evidence type="ECO:0000256" key="8">
    <source>
        <dbReference type="ARBA" id="ARBA00022801"/>
    </source>
</evidence>
<dbReference type="Pfam" id="PF00752">
    <property type="entry name" value="XPG_N"/>
    <property type="match status" value="1"/>
</dbReference>
<keyword evidence="4" id="KW-0540">Nuclease</keyword>
<evidence type="ECO:0000256" key="4">
    <source>
        <dbReference type="ARBA" id="ARBA00022722"/>
    </source>
</evidence>
<sequence length="974" mass="110215">MGVNDLWQILEPVKEYVPLQNLKGKTLAVDMSLWVCEAQTVKGMIGTVVKPHLRNLFFRISCLTLMDVRLVFVVEGNAPKLKIDTMNKRNEARRGLARKQGSSTVRTKRSHFKSVLKECCELLDCLGIPWICAAGEAEAMCAYLNENGYVDGCITNDGDAFLYGAQTVYRNFTMNTKDPHVDCYKMAIIYSKLGLDRDALIGFAILLGCDYLPKGVPGVGKEQALRLIETMNGQSLLQRFKLWKREFEGFTTHDPAVERKAHCSVCRHPGLTREHVNKGCQLCATVQCCSPHGDSYLCPCDWHKAEQKRRSNVVENNIKKKARACEHFPFEEVIREFLISKDRLIQHIQWKRPKLLLLQNFALDKMEWPRHYTCEKVLMLLSHHDMMERKLGRRGPCHLQPISIVKTRIRNGIPCLEILWQKPEHYVISSDQSEDSHKTVTTIEDQVSFQKAYPDMTALFYRQKTEKKRQMQPSKSKGKERAAPLPDEITVLLAEMNLQLSHNCGIATGSEPAQISVTQEMNPSHTHQHNPSIDFSTEGFQECREFHEKPNEIVQPAVKDAAAIVKSDCESLPLTELENEHGACALSPSASMIVAELHLSGIDWTQSFSTPQSEHTPITPAETSEQVYRVINEKCNVSMDSTSKLTEDKTLKKNAAVLKQDPVQKNVAELSNKDASMLPDLYHLSLKDRILLKNSHQFLSLHQTDPNSGGTPPCSSNYKNDAPSQGKLKNKSTFSNKEMFTSCDLSETQCVQQEKKEMYISDPTTIQHVRPLIEVENQDLTCSREKVFGTRDSAMYSYQASKMDNSSLRLKRNKATKPHRMKHVNGNVSTFQKKSVCLKVSSSSEDSDIEDSRVIQKRGFKFKAIDNIVMSPSISNQSQAWAQQAKSRAAISRIDHSRVANGCTHLEVVSNADVEKTEQIQLMHKQRKIFCKKSTVLPRPELSAVQNHNQHNDHEDSIIVISDSSLPLSERLDL</sequence>
<dbReference type="EMBL" id="BEZZ01000194">
    <property type="protein sequence ID" value="GCC28182.1"/>
    <property type="molecule type" value="Genomic_DNA"/>
</dbReference>
<feature type="region of interest" description="Disordered" evidence="15">
    <location>
        <begin position="702"/>
        <end position="731"/>
    </location>
</feature>
<keyword evidence="5" id="KW-0479">Metal-binding</keyword>
<dbReference type="Proteomes" id="UP000287033">
    <property type="component" value="Unassembled WGS sequence"/>
</dbReference>
<dbReference type="GO" id="GO:0017108">
    <property type="term" value="F:5'-flap endonuclease activity"/>
    <property type="evidence" value="ECO:0007669"/>
    <property type="project" value="UniProtKB-ARBA"/>
</dbReference>
<dbReference type="InterPro" id="IPR006086">
    <property type="entry name" value="XPG-I_dom"/>
</dbReference>
<dbReference type="GO" id="GO:0008821">
    <property type="term" value="F:crossover junction DNA endonuclease activity"/>
    <property type="evidence" value="ECO:0007669"/>
    <property type="project" value="UniProtKB-ARBA"/>
</dbReference>
<dbReference type="SMART" id="SM00279">
    <property type="entry name" value="HhH2"/>
    <property type="match status" value="1"/>
</dbReference>
<feature type="compositionally biased region" description="Polar residues" evidence="15">
    <location>
        <begin position="702"/>
        <end position="723"/>
    </location>
</feature>
<evidence type="ECO:0000256" key="1">
    <source>
        <dbReference type="ARBA" id="ARBA00001946"/>
    </source>
</evidence>
<reference evidence="18 19" key="1">
    <citation type="journal article" date="2018" name="Nat. Ecol. Evol.">
        <title>Shark genomes provide insights into elasmobranch evolution and the origin of vertebrates.</title>
        <authorList>
            <person name="Hara Y"/>
            <person name="Yamaguchi K"/>
            <person name="Onimaru K"/>
            <person name="Kadota M"/>
            <person name="Koyanagi M"/>
            <person name="Keeley SD"/>
            <person name="Tatsumi K"/>
            <person name="Tanaka K"/>
            <person name="Motone F"/>
            <person name="Kageyama Y"/>
            <person name="Nozu R"/>
            <person name="Adachi N"/>
            <person name="Nishimura O"/>
            <person name="Nakagawa R"/>
            <person name="Tanegashima C"/>
            <person name="Kiyatake I"/>
            <person name="Matsumoto R"/>
            <person name="Murakumo K"/>
            <person name="Nishida K"/>
            <person name="Terakita A"/>
            <person name="Kuratani S"/>
            <person name="Sato K"/>
            <person name="Hyodo S Kuraku.S."/>
        </authorList>
    </citation>
    <scope>NUCLEOTIDE SEQUENCE [LARGE SCALE GENOMIC DNA]</scope>
</reference>
<accession>A0A401SCQ0</accession>
<dbReference type="Gene3D" id="1.10.150.20">
    <property type="entry name" value="5' to 3' exonuclease, C-terminal subdomain"/>
    <property type="match status" value="1"/>
</dbReference>
<feature type="domain" description="XPG N-terminal" evidence="17">
    <location>
        <begin position="1"/>
        <end position="96"/>
    </location>
</feature>
<evidence type="ECO:0000313" key="19">
    <source>
        <dbReference type="Proteomes" id="UP000287033"/>
    </source>
</evidence>
<name>A0A401SCQ0_CHIPU</name>
<keyword evidence="9" id="KW-0460">Magnesium</keyword>
<dbReference type="Gene3D" id="3.40.50.1010">
    <property type="entry name" value="5'-nuclease"/>
    <property type="match status" value="1"/>
</dbReference>
<dbReference type="SUPFAM" id="SSF47807">
    <property type="entry name" value="5' to 3' exonuclease, C-terminal subdomain"/>
    <property type="match status" value="1"/>
</dbReference>
<evidence type="ECO:0000256" key="6">
    <source>
        <dbReference type="ARBA" id="ARBA00022759"/>
    </source>
</evidence>
<keyword evidence="19" id="KW-1185">Reference proteome</keyword>
<dbReference type="InterPro" id="IPR041012">
    <property type="entry name" value="GEN_chromo"/>
</dbReference>
<evidence type="ECO:0000256" key="2">
    <source>
        <dbReference type="ARBA" id="ARBA00004123"/>
    </source>
</evidence>
<comment type="cofactor">
    <cofactor evidence="1">
        <name>Mg(2+)</name>
        <dbReference type="ChEBI" id="CHEBI:18420"/>
    </cofactor>
</comment>
<dbReference type="GO" id="GO:0000400">
    <property type="term" value="F:four-way junction DNA binding"/>
    <property type="evidence" value="ECO:0007669"/>
    <property type="project" value="UniProtKB-ARBA"/>
</dbReference>
<comment type="subunit">
    <text evidence="13">Largely monomeric, dimerizes on the Holliday junction and the first nick occurs upon dimerization at the junction.</text>
</comment>
<keyword evidence="7" id="KW-0227">DNA damage</keyword>